<evidence type="ECO:0000313" key="4">
    <source>
        <dbReference type="EMBL" id="OXM16340.1"/>
    </source>
</evidence>
<gene>
    <name evidence="4" type="ORF">CGZ75_06550</name>
</gene>
<dbReference type="EMBL" id="NMUQ01000001">
    <property type="protein sequence ID" value="OXM16340.1"/>
    <property type="molecule type" value="Genomic_DNA"/>
</dbReference>
<keyword evidence="5" id="KW-1185">Reference proteome</keyword>
<evidence type="ECO:0000256" key="2">
    <source>
        <dbReference type="ARBA" id="ARBA00022723"/>
    </source>
</evidence>
<evidence type="ECO:0000256" key="3">
    <source>
        <dbReference type="PIRSR" id="PIRSR607837-1"/>
    </source>
</evidence>
<dbReference type="AlphaFoldDB" id="A0A229P2L8"/>
<dbReference type="Gene3D" id="1.20.120.450">
    <property type="entry name" value="dinb family like domain"/>
    <property type="match status" value="1"/>
</dbReference>
<protein>
    <submittedName>
        <fullName evidence="4">Damage-inducible protein DinB</fullName>
    </submittedName>
</protein>
<keyword evidence="2 3" id="KW-0479">Metal-binding</keyword>
<dbReference type="RefSeq" id="WP_089523424.1">
    <property type="nucleotide sequence ID" value="NZ_NMUQ01000001.1"/>
</dbReference>
<feature type="binding site" evidence="3">
    <location>
        <position position="127"/>
    </location>
    <ligand>
        <name>a divalent metal cation</name>
        <dbReference type="ChEBI" id="CHEBI:60240"/>
    </ligand>
</feature>
<feature type="binding site" evidence="3">
    <location>
        <position position="131"/>
    </location>
    <ligand>
        <name>a divalent metal cation</name>
        <dbReference type="ChEBI" id="CHEBI:60240"/>
    </ligand>
</feature>
<feature type="binding site" evidence="3">
    <location>
        <position position="44"/>
    </location>
    <ligand>
        <name>a divalent metal cation</name>
        <dbReference type="ChEBI" id="CHEBI:60240"/>
    </ligand>
</feature>
<name>A0A229P2L8_9BACL</name>
<dbReference type="Proteomes" id="UP000215145">
    <property type="component" value="Unassembled WGS sequence"/>
</dbReference>
<dbReference type="PANTHER" id="PTHR37302:SF3">
    <property type="entry name" value="DAMAGE-INDUCIBLE PROTEIN DINB"/>
    <property type="match status" value="1"/>
</dbReference>
<reference evidence="4 5" key="1">
    <citation type="submission" date="2017-07" db="EMBL/GenBank/DDBJ databases">
        <title>Paenibacillus herberti R33 genome sequencing and assembly.</title>
        <authorList>
            <person name="Su W."/>
        </authorList>
    </citation>
    <scope>NUCLEOTIDE SEQUENCE [LARGE SCALE GENOMIC DNA]</scope>
    <source>
        <strain evidence="4 5">R33</strain>
    </source>
</reference>
<dbReference type="InterPro" id="IPR007837">
    <property type="entry name" value="DinB"/>
</dbReference>
<comment type="caution">
    <text evidence="4">The sequence shown here is derived from an EMBL/GenBank/DDBJ whole genome shotgun (WGS) entry which is preliminary data.</text>
</comment>
<dbReference type="GO" id="GO:0046872">
    <property type="term" value="F:metal ion binding"/>
    <property type="evidence" value="ECO:0007669"/>
    <property type="project" value="UniProtKB-KW"/>
</dbReference>
<dbReference type="Pfam" id="PF05163">
    <property type="entry name" value="DinB"/>
    <property type="match status" value="1"/>
</dbReference>
<dbReference type="OrthoDB" id="25666at2"/>
<sequence>MQKLFKYNWQVRRDWFEWCESVDEQELLKSRIGGPGSILYTLFHIVDVEHSWIRGLQGKIETEMPPFEECASVQKLRDYSERCHAEIAPFILAWNSGMENQILSDKNDAGEWEKFRYGEIMRHVLAHEIHHIGQLSVWSRELGKGPITANLIRRGLFDR</sequence>
<organism evidence="4 5">
    <name type="scientific">Paenibacillus herberti</name>
    <dbReference type="NCBI Taxonomy" id="1619309"/>
    <lineage>
        <taxon>Bacteria</taxon>
        <taxon>Bacillati</taxon>
        <taxon>Bacillota</taxon>
        <taxon>Bacilli</taxon>
        <taxon>Bacillales</taxon>
        <taxon>Paenibacillaceae</taxon>
        <taxon>Paenibacillus</taxon>
    </lineage>
</organism>
<dbReference type="InterPro" id="IPR034660">
    <property type="entry name" value="DinB/YfiT-like"/>
</dbReference>
<comment type="similarity">
    <text evidence="1">Belongs to the DinB family.</text>
</comment>
<dbReference type="PANTHER" id="PTHR37302">
    <property type="entry name" value="SLR1116 PROTEIN"/>
    <property type="match status" value="1"/>
</dbReference>
<evidence type="ECO:0000313" key="5">
    <source>
        <dbReference type="Proteomes" id="UP000215145"/>
    </source>
</evidence>
<accession>A0A229P2L8</accession>
<evidence type="ECO:0000256" key="1">
    <source>
        <dbReference type="ARBA" id="ARBA00008635"/>
    </source>
</evidence>
<proteinExistence type="inferred from homology"/>
<dbReference type="SUPFAM" id="SSF109854">
    <property type="entry name" value="DinB/YfiT-like putative metalloenzymes"/>
    <property type="match status" value="1"/>
</dbReference>